<evidence type="ECO:0000259" key="13">
    <source>
        <dbReference type="PROSITE" id="PS50113"/>
    </source>
</evidence>
<dbReference type="Pfam" id="PF00512">
    <property type="entry name" value="HisKA"/>
    <property type="match status" value="1"/>
</dbReference>
<feature type="transmembrane region" description="Helical" evidence="10">
    <location>
        <begin position="38"/>
        <end position="57"/>
    </location>
</feature>
<keyword evidence="8" id="KW-0902">Two-component regulatory system</keyword>
<dbReference type="SUPFAM" id="SSF55874">
    <property type="entry name" value="ATPase domain of HSP90 chaperone/DNA topoisomerase II/histidine kinase"/>
    <property type="match status" value="1"/>
</dbReference>
<evidence type="ECO:0000256" key="1">
    <source>
        <dbReference type="ARBA" id="ARBA00000085"/>
    </source>
</evidence>
<dbReference type="InterPro" id="IPR003594">
    <property type="entry name" value="HATPase_dom"/>
</dbReference>
<dbReference type="EC" id="2.7.13.3" evidence="4"/>
<dbReference type="EMBL" id="BJUB01000002">
    <property type="protein sequence ID" value="GEK20133.1"/>
    <property type="molecule type" value="Genomic_DNA"/>
</dbReference>
<keyword evidence="15" id="KW-1185">Reference proteome</keyword>
<dbReference type="CDD" id="cd00130">
    <property type="entry name" value="PAS"/>
    <property type="match status" value="1"/>
</dbReference>
<evidence type="ECO:0000256" key="5">
    <source>
        <dbReference type="ARBA" id="ARBA00022553"/>
    </source>
</evidence>
<dbReference type="PANTHER" id="PTHR43711:SF1">
    <property type="entry name" value="HISTIDINE KINASE 1"/>
    <property type="match status" value="1"/>
</dbReference>
<feature type="domain" description="Histidine kinase" evidence="11">
    <location>
        <begin position="374"/>
        <end position="594"/>
    </location>
</feature>
<dbReference type="InterPro" id="IPR004358">
    <property type="entry name" value="Sig_transdc_His_kin-like_C"/>
</dbReference>
<dbReference type="FunFam" id="1.10.287.130:FF:000001">
    <property type="entry name" value="Two-component sensor histidine kinase"/>
    <property type="match status" value="1"/>
</dbReference>
<evidence type="ECO:0000256" key="3">
    <source>
        <dbReference type="ARBA" id="ARBA00004236"/>
    </source>
</evidence>
<dbReference type="AlphaFoldDB" id="A0A510UZN4"/>
<evidence type="ECO:0000256" key="4">
    <source>
        <dbReference type="ARBA" id="ARBA00012438"/>
    </source>
</evidence>
<evidence type="ECO:0000313" key="15">
    <source>
        <dbReference type="Proteomes" id="UP000321118"/>
    </source>
</evidence>
<dbReference type="GO" id="GO:0006355">
    <property type="term" value="P:regulation of DNA-templated transcription"/>
    <property type="evidence" value="ECO:0007669"/>
    <property type="project" value="InterPro"/>
</dbReference>
<dbReference type="GO" id="GO:0005509">
    <property type="term" value="F:calcium ion binding"/>
    <property type="evidence" value="ECO:0007669"/>
    <property type="project" value="UniProtKB-ARBA"/>
</dbReference>
<dbReference type="InterPro" id="IPR000700">
    <property type="entry name" value="PAS-assoc_C"/>
</dbReference>
<dbReference type="SUPFAM" id="SSF47384">
    <property type="entry name" value="Homodimeric domain of signal transducing histidine kinase"/>
    <property type="match status" value="1"/>
</dbReference>
<dbReference type="PRINTS" id="PR00344">
    <property type="entry name" value="BCTRLSENSOR"/>
</dbReference>
<dbReference type="SMART" id="SM00388">
    <property type="entry name" value="HisKA"/>
    <property type="match status" value="1"/>
</dbReference>
<evidence type="ECO:0000256" key="6">
    <source>
        <dbReference type="ARBA" id="ARBA00022679"/>
    </source>
</evidence>
<dbReference type="InterPro" id="IPR003661">
    <property type="entry name" value="HisK_dim/P_dom"/>
</dbReference>
<dbReference type="InterPro" id="IPR036097">
    <property type="entry name" value="HisK_dim/P_sf"/>
</dbReference>
<keyword evidence="10" id="KW-0812">Transmembrane</keyword>
<keyword evidence="5" id="KW-0597">Phosphoprotein</keyword>
<protein>
    <recommendedName>
        <fullName evidence="4">histidine kinase</fullName>
        <ecNumber evidence="4">2.7.13.3</ecNumber>
    </recommendedName>
</protein>
<dbReference type="PROSITE" id="PS50112">
    <property type="entry name" value="PAS"/>
    <property type="match status" value="1"/>
</dbReference>
<comment type="subcellular location">
    <subcellularLocation>
        <location evidence="3">Cell membrane</location>
    </subcellularLocation>
</comment>
<dbReference type="Gene3D" id="1.10.287.130">
    <property type="match status" value="1"/>
</dbReference>
<feature type="transmembrane region" description="Helical" evidence="10">
    <location>
        <begin position="165"/>
        <end position="184"/>
    </location>
</feature>
<dbReference type="PROSITE" id="PS50113">
    <property type="entry name" value="PAC"/>
    <property type="match status" value="1"/>
</dbReference>
<dbReference type="OrthoDB" id="9757990at2"/>
<dbReference type="SMART" id="SM00091">
    <property type="entry name" value="PAS"/>
    <property type="match status" value="1"/>
</dbReference>
<dbReference type="Gene3D" id="3.30.450.20">
    <property type="entry name" value="PAS domain"/>
    <property type="match status" value="1"/>
</dbReference>
<evidence type="ECO:0000256" key="7">
    <source>
        <dbReference type="ARBA" id="ARBA00022777"/>
    </source>
</evidence>
<comment type="catalytic activity">
    <reaction evidence="1">
        <text>ATP + protein L-histidine = ADP + protein N-phospho-L-histidine.</text>
        <dbReference type="EC" id="2.7.13.3"/>
    </reaction>
</comment>
<dbReference type="InterPro" id="IPR005467">
    <property type="entry name" value="His_kinase_dom"/>
</dbReference>
<feature type="transmembrane region" description="Helical" evidence="10">
    <location>
        <begin position="103"/>
        <end position="128"/>
    </location>
</feature>
<organism evidence="14 15">
    <name type="scientific">Cellulomonas xylanilytica</name>
    <dbReference type="NCBI Taxonomy" id="233583"/>
    <lineage>
        <taxon>Bacteria</taxon>
        <taxon>Bacillati</taxon>
        <taxon>Actinomycetota</taxon>
        <taxon>Actinomycetes</taxon>
        <taxon>Micrococcales</taxon>
        <taxon>Cellulomonadaceae</taxon>
        <taxon>Cellulomonas</taxon>
    </lineage>
</organism>
<dbReference type="PROSITE" id="PS50109">
    <property type="entry name" value="HIS_KIN"/>
    <property type="match status" value="1"/>
</dbReference>
<name>A0A510UZN4_9CELL</name>
<evidence type="ECO:0000259" key="12">
    <source>
        <dbReference type="PROSITE" id="PS50112"/>
    </source>
</evidence>
<dbReference type="GO" id="GO:0005886">
    <property type="term" value="C:plasma membrane"/>
    <property type="evidence" value="ECO:0007669"/>
    <property type="project" value="UniProtKB-SubCell"/>
</dbReference>
<keyword evidence="10" id="KW-1133">Transmembrane helix</keyword>
<evidence type="ECO:0000256" key="9">
    <source>
        <dbReference type="ARBA" id="ARBA00023136"/>
    </source>
</evidence>
<evidence type="ECO:0000256" key="2">
    <source>
        <dbReference type="ARBA" id="ARBA00001968"/>
    </source>
</evidence>
<gene>
    <name evidence="14" type="ORF">CXY01_06530</name>
</gene>
<accession>A0A510UZN4</accession>
<dbReference type="InterPro" id="IPR050736">
    <property type="entry name" value="Sensor_HK_Regulatory"/>
</dbReference>
<keyword evidence="6" id="KW-0808">Transferase</keyword>
<sequence length="596" mass="63418">MTELWSNERTDLVTMGSRYLRRLARHLGPDGGVVERQLPFVGVFLIALLTLLIPGVNVTSQREVVIAALLTVGQLIAARYLPWGRWPEGRQDVLPMIQLLAVAFLRTGTGGPGSAYTTLVFFPVITLASQRDRRGIVLAALGVAGVVLSPVLLTNTVQLTVDTGVRTLFVTLVAVVVAATVHEITARLRARSRALLSLQMDQAVLLDRARADALSLARVADQRRAARDALVSVIDSATEQAIIATDATGLVEVFNAGAERLLGYGQGEVVGRLRLTDFHDKDELEARRTLLFADDSPVDHPQALVDALVAPALAGRPEVRDWTYVARDGERMTVRLAVTRRSEADGTTTGYVVVATDVTSEREASRLQDEFVSLVSHELRTPLTSVLGYLELLTDGTDPLSDEQREYLTVIERNARRQLRLVGDLLLSAQVDAGRFSIAPSRIDAADIVRASIEAATPVADAAGVTLEGTVVPTPIDADPVRLAQAVDNLVSNAIKFTPSGGTVRVGVTPRGTQASGGADIVVADTGIGIPPDELSQLTTRFFRASTATRRAIPGVGLGLSITKAVVDAHGGSLAITSTLGEGTTFTITLPATPPG</sequence>
<dbReference type="InterPro" id="IPR013767">
    <property type="entry name" value="PAS_fold"/>
</dbReference>
<feature type="transmembrane region" description="Helical" evidence="10">
    <location>
        <begin position="64"/>
        <end position="83"/>
    </location>
</feature>
<dbReference type="Proteomes" id="UP000321118">
    <property type="component" value="Unassembled WGS sequence"/>
</dbReference>
<dbReference type="CDD" id="cd00082">
    <property type="entry name" value="HisKA"/>
    <property type="match status" value="1"/>
</dbReference>
<dbReference type="Gene3D" id="3.30.565.10">
    <property type="entry name" value="Histidine kinase-like ATPase, C-terminal domain"/>
    <property type="match status" value="1"/>
</dbReference>
<keyword evidence="9 10" id="KW-0472">Membrane</keyword>
<proteinExistence type="predicted"/>
<dbReference type="InterPro" id="IPR036890">
    <property type="entry name" value="HATPase_C_sf"/>
</dbReference>
<dbReference type="SUPFAM" id="SSF55785">
    <property type="entry name" value="PYP-like sensor domain (PAS domain)"/>
    <property type="match status" value="1"/>
</dbReference>
<dbReference type="GO" id="GO:0000155">
    <property type="term" value="F:phosphorelay sensor kinase activity"/>
    <property type="evidence" value="ECO:0007669"/>
    <property type="project" value="InterPro"/>
</dbReference>
<keyword evidence="7" id="KW-0418">Kinase</keyword>
<evidence type="ECO:0000256" key="10">
    <source>
        <dbReference type="SAM" id="Phobius"/>
    </source>
</evidence>
<dbReference type="InterPro" id="IPR000014">
    <property type="entry name" value="PAS"/>
</dbReference>
<dbReference type="PANTHER" id="PTHR43711">
    <property type="entry name" value="TWO-COMPONENT HISTIDINE KINASE"/>
    <property type="match status" value="1"/>
</dbReference>
<evidence type="ECO:0000259" key="11">
    <source>
        <dbReference type="PROSITE" id="PS50109"/>
    </source>
</evidence>
<dbReference type="SMART" id="SM00387">
    <property type="entry name" value="HATPase_c"/>
    <property type="match status" value="1"/>
</dbReference>
<dbReference type="Pfam" id="PF00989">
    <property type="entry name" value="PAS"/>
    <property type="match status" value="1"/>
</dbReference>
<reference evidence="14 15" key="1">
    <citation type="submission" date="2019-07" db="EMBL/GenBank/DDBJ databases">
        <title>Whole genome shotgun sequence of Cellulomonas xylanilytica NBRC 101102.</title>
        <authorList>
            <person name="Hosoyama A."/>
            <person name="Uohara A."/>
            <person name="Ohji S."/>
            <person name="Ichikawa N."/>
        </authorList>
    </citation>
    <scope>NUCLEOTIDE SEQUENCE [LARGE SCALE GENOMIC DNA]</scope>
    <source>
        <strain evidence="14 15">NBRC 101102</strain>
    </source>
</reference>
<dbReference type="FunFam" id="3.30.565.10:FF:000006">
    <property type="entry name" value="Sensor histidine kinase WalK"/>
    <property type="match status" value="1"/>
</dbReference>
<feature type="domain" description="PAS" evidence="12">
    <location>
        <begin position="226"/>
        <end position="291"/>
    </location>
</feature>
<feature type="transmembrane region" description="Helical" evidence="10">
    <location>
        <begin position="135"/>
        <end position="153"/>
    </location>
</feature>
<comment type="cofactor">
    <cofactor evidence="2">
        <name>a divalent metal cation</name>
        <dbReference type="ChEBI" id="CHEBI:60240"/>
    </cofactor>
</comment>
<evidence type="ECO:0000256" key="8">
    <source>
        <dbReference type="ARBA" id="ARBA00023012"/>
    </source>
</evidence>
<dbReference type="Pfam" id="PF02518">
    <property type="entry name" value="HATPase_c"/>
    <property type="match status" value="1"/>
</dbReference>
<evidence type="ECO:0000313" key="14">
    <source>
        <dbReference type="EMBL" id="GEK20133.1"/>
    </source>
</evidence>
<comment type="caution">
    <text evidence="14">The sequence shown here is derived from an EMBL/GenBank/DDBJ whole genome shotgun (WGS) entry which is preliminary data.</text>
</comment>
<feature type="domain" description="PAC" evidence="13">
    <location>
        <begin position="318"/>
        <end position="370"/>
    </location>
</feature>
<dbReference type="RefSeq" id="WP_146925641.1">
    <property type="nucleotide sequence ID" value="NZ_BJUB01000002.1"/>
</dbReference>
<dbReference type="InterPro" id="IPR035965">
    <property type="entry name" value="PAS-like_dom_sf"/>
</dbReference>